<feature type="domain" description="Major facilitator superfamily (MFS) profile" evidence="8">
    <location>
        <begin position="7"/>
        <end position="381"/>
    </location>
</feature>
<dbReference type="InterPro" id="IPR020846">
    <property type="entry name" value="MFS_dom"/>
</dbReference>
<feature type="transmembrane region" description="Helical" evidence="6">
    <location>
        <begin position="294"/>
        <end position="314"/>
    </location>
</feature>
<dbReference type="Proteomes" id="UP000503308">
    <property type="component" value="Chromosome"/>
</dbReference>
<dbReference type="InterPro" id="IPR036259">
    <property type="entry name" value="MFS_trans_sf"/>
</dbReference>
<dbReference type="Pfam" id="PF07690">
    <property type="entry name" value="MFS_1"/>
    <property type="match status" value="1"/>
</dbReference>
<feature type="transmembrane region" description="Helical" evidence="6">
    <location>
        <begin position="159"/>
        <end position="181"/>
    </location>
</feature>
<feature type="transmembrane region" description="Helical" evidence="6">
    <location>
        <begin position="268"/>
        <end position="288"/>
    </location>
</feature>
<keyword evidence="3 6" id="KW-0812">Transmembrane</keyword>
<feature type="transmembrane region" description="Helical" evidence="6">
    <location>
        <begin position="241"/>
        <end position="261"/>
    </location>
</feature>
<organism evidence="9 10">
    <name type="scientific">Roseobacter ponti</name>
    <dbReference type="NCBI Taxonomy" id="1891787"/>
    <lineage>
        <taxon>Bacteria</taxon>
        <taxon>Pseudomonadati</taxon>
        <taxon>Pseudomonadota</taxon>
        <taxon>Alphaproteobacteria</taxon>
        <taxon>Rhodobacterales</taxon>
        <taxon>Roseobacteraceae</taxon>
        <taxon>Roseobacter</taxon>
    </lineage>
</organism>
<evidence type="ECO:0000256" key="6">
    <source>
        <dbReference type="SAM" id="Phobius"/>
    </source>
</evidence>
<evidence type="ECO:0000313" key="10">
    <source>
        <dbReference type="Proteomes" id="UP000503308"/>
    </source>
</evidence>
<dbReference type="PANTHER" id="PTHR43124">
    <property type="entry name" value="PURINE EFFLUX PUMP PBUE"/>
    <property type="match status" value="1"/>
</dbReference>
<feature type="transmembrane region" description="Helical" evidence="6">
    <location>
        <begin position="201"/>
        <end position="229"/>
    </location>
</feature>
<dbReference type="GO" id="GO:0005886">
    <property type="term" value="C:plasma membrane"/>
    <property type="evidence" value="ECO:0007669"/>
    <property type="project" value="UniProtKB-SubCell"/>
</dbReference>
<dbReference type="InterPro" id="IPR050189">
    <property type="entry name" value="MFS_Efflux_Transporters"/>
</dbReference>
<keyword evidence="4 6" id="KW-1133">Transmembrane helix</keyword>
<dbReference type="SUPFAM" id="SSF103473">
    <property type="entry name" value="MFS general substrate transporter"/>
    <property type="match status" value="1"/>
</dbReference>
<dbReference type="RefSeq" id="WP_169639798.1">
    <property type="nucleotide sequence ID" value="NZ_CP048788.1"/>
</dbReference>
<protein>
    <submittedName>
        <fullName evidence="9">MFS transporter</fullName>
    </submittedName>
</protein>
<gene>
    <name evidence="9" type="ORF">G3256_05100</name>
</gene>
<evidence type="ECO:0000256" key="4">
    <source>
        <dbReference type="ARBA" id="ARBA00022989"/>
    </source>
</evidence>
<dbReference type="GO" id="GO:0022857">
    <property type="term" value="F:transmembrane transporter activity"/>
    <property type="evidence" value="ECO:0007669"/>
    <property type="project" value="InterPro"/>
</dbReference>
<keyword evidence="7" id="KW-0732">Signal</keyword>
<feature type="chain" id="PRO_5032874801" evidence="7">
    <location>
        <begin position="20"/>
        <end position="388"/>
    </location>
</feature>
<dbReference type="PANTHER" id="PTHR43124:SF3">
    <property type="entry name" value="CHLORAMPHENICOL EFFLUX PUMP RV0191"/>
    <property type="match status" value="1"/>
</dbReference>
<keyword evidence="5 6" id="KW-0472">Membrane</keyword>
<evidence type="ECO:0000313" key="9">
    <source>
        <dbReference type="EMBL" id="QJF50580.1"/>
    </source>
</evidence>
<keyword evidence="10" id="KW-1185">Reference proteome</keyword>
<feature type="transmembrane region" description="Helical" evidence="6">
    <location>
        <begin position="73"/>
        <end position="92"/>
    </location>
</feature>
<dbReference type="PROSITE" id="PS50850">
    <property type="entry name" value="MFS"/>
    <property type="match status" value="1"/>
</dbReference>
<name>A0A858SQC5_9RHOB</name>
<feature type="signal peptide" evidence="7">
    <location>
        <begin position="1"/>
        <end position="19"/>
    </location>
</feature>
<dbReference type="KEGG" id="rpon:G3256_05100"/>
<evidence type="ECO:0000256" key="7">
    <source>
        <dbReference type="SAM" id="SignalP"/>
    </source>
</evidence>
<feature type="transmembrane region" description="Helical" evidence="6">
    <location>
        <begin position="356"/>
        <end position="377"/>
    </location>
</feature>
<feature type="transmembrane region" description="Helical" evidence="6">
    <location>
        <begin position="43"/>
        <end position="66"/>
    </location>
</feature>
<sequence length="388" mass="39381">MTSRWSILAVLFFARTAMAFQYQSVAALSPQLVESYLLSIADLGILIGLYLGPGIFVAIPGGTIAARFGDKRVTMASLGLMLAGAVMITFASDWNLIAAGRILAGIGGVVINVIMTKMLVDWFEGREIGTAMGIFICSWPAGIALALLILPLLAAGGGLMLADAGVIMIIAVAIAALAVIYRPASASVAVAAGAPSRGLPVTPLVAAGGVWALYNAGCAMVFAFGPLLLTEQGMTAATAGPVISFFMFTLAVGVPLGGLLADRTGRTVAIISASLLSFAFCLLVLPVVPIRLALPAYGVAGLIAGLAAGPVMTLPSKVLPPPARALGMGVFFTIYYVAMMSAPAIGGYFAESAADAGAAYLCGIVMIACALGSLLLYQRSAVTAQAAA</sequence>
<proteinExistence type="predicted"/>
<evidence type="ECO:0000259" key="8">
    <source>
        <dbReference type="PROSITE" id="PS50850"/>
    </source>
</evidence>
<dbReference type="InterPro" id="IPR011701">
    <property type="entry name" value="MFS"/>
</dbReference>
<evidence type="ECO:0000256" key="3">
    <source>
        <dbReference type="ARBA" id="ARBA00022692"/>
    </source>
</evidence>
<evidence type="ECO:0000256" key="2">
    <source>
        <dbReference type="ARBA" id="ARBA00022475"/>
    </source>
</evidence>
<comment type="subcellular location">
    <subcellularLocation>
        <location evidence="1">Cell membrane</location>
        <topology evidence="1">Multi-pass membrane protein</topology>
    </subcellularLocation>
</comment>
<evidence type="ECO:0000256" key="1">
    <source>
        <dbReference type="ARBA" id="ARBA00004651"/>
    </source>
</evidence>
<feature type="transmembrane region" description="Helical" evidence="6">
    <location>
        <begin position="326"/>
        <end position="350"/>
    </location>
</feature>
<feature type="transmembrane region" description="Helical" evidence="6">
    <location>
        <begin position="98"/>
        <end position="120"/>
    </location>
</feature>
<dbReference type="AlphaFoldDB" id="A0A858SQC5"/>
<feature type="transmembrane region" description="Helical" evidence="6">
    <location>
        <begin position="132"/>
        <end position="153"/>
    </location>
</feature>
<accession>A0A858SQC5</accession>
<dbReference type="Gene3D" id="1.20.1250.20">
    <property type="entry name" value="MFS general substrate transporter like domains"/>
    <property type="match status" value="2"/>
</dbReference>
<reference evidence="9 10" key="1">
    <citation type="submission" date="2020-02" db="EMBL/GenBank/DDBJ databases">
        <title>Genome sequence of Roseobacter ponti.</title>
        <authorList>
            <person name="Hollensteiner J."/>
            <person name="Schneider D."/>
            <person name="Poehlein A."/>
            <person name="Daniel R."/>
        </authorList>
    </citation>
    <scope>NUCLEOTIDE SEQUENCE [LARGE SCALE GENOMIC DNA]</scope>
    <source>
        <strain evidence="9 10">DSM 106830</strain>
    </source>
</reference>
<keyword evidence="2" id="KW-1003">Cell membrane</keyword>
<dbReference type="EMBL" id="CP048788">
    <property type="protein sequence ID" value="QJF50580.1"/>
    <property type="molecule type" value="Genomic_DNA"/>
</dbReference>
<evidence type="ECO:0000256" key="5">
    <source>
        <dbReference type="ARBA" id="ARBA00023136"/>
    </source>
</evidence>